<organism evidence="4 5">
    <name type="scientific">Hwanghaeella grinnelliae</name>
    <dbReference type="NCBI Taxonomy" id="2500179"/>
    <lineage>
        <taxon>Bacteria</taxon>
        <taxon>Pseudomonadati</taxon>
        <taxon>Pseudomonadota</taxon>
        <taxon>Alphaproteobacteria</taxon>
        <taxon>Rhodospirillales</taxon>
        <taxon>Rhodospirillaceae</taxon>
        <taxon>Hwanghaeella</taxon>
    </lineage>
</organism>
<proteinExistence type="predicted"/>
<evidence type="ECO:0000313" key="5">
    <source>
        <dbReference type="Proteomes" id="UP000287447"/>
    </source>
</evidence>
<dbReference type="Pfam" id="PF13023">
    <property type="entry name" value="HD_3"/>
    <property type="match status" value="1"/>
</dbReference>
<dbReference type="PANTHER" id="PTHR11845">
    <property type="entry name" value="5'-DEOXYNUCLEOTIDASE HDDC2"/>
    <property type="match status" value="1"/>
</dbReference>
<reference evidence="5" key="1">
    <citation type="submission" date="2019-01" db="EMBL/GenBank/DDBJ databases">
        <title>Gri0909 isolated from a small marine red alga.</title>
        <authorList>
            <person name="Kim J."/>
            <person name="Jeong S.E."/>
            <person name="Jeon C.O."/>
        </authorList>
    </citation>
    <scope>NUCLEOTIDE SEQUENCE [LARGE SCALE GENOMIC DNA]</scope>
    <source>
        <strain evidence="5">Gri0909</strain>
    </source>
</reference>
<keyword evidence="1" id="KW-0479">Metal-binding</keyword>
<dbReference type="SUPFAM" id="SSF109604">
    <property type="entry name" value="HD-domain/PDEase-like"/>
    <property type="match status" value="1"/>
</dbReference>
<keyword evidence="5" id="KW-1185">Reference proteome</keyword>
<dbReference type="Gene3D" id="1.10.3210.10">
    <property type="entry name" value="Hypothetical protein af1432"/>
    <property type="match status" value="1"/>
</dbReference>
<dbReference type="AlphaFoldDB" id="A0A3S2WTZ3"/>
<name>A0A3S2WTZ3_9PROT</name>
<protein>
    <submittedName>
        <fullName evidence="4">HD domain-containing protein</fullName>
    </submittedName>
</protein>
<dbReference type="EMBL" id="SADE01000001">
    <property type="protein sequence ID" value="RVU38431.1"/>
    <property type="molecule type" value="Genomic_DNA"/>
</dbReference>
<evidence type="ECO:0000256" key="1">
    <source>
        <dbReference type="ARBA" id="ARBA00022723"/>
    </source>
</evidence>
<sequence>MSEADAPSDFHKTITDLGGAALADRLRFVTEIDKLKGILRQTPLLDRSRKENDAEHSWHLAMMACVLADYAASEVDMLRVIRMLLIHDIVEIDAGDTFLYDTSAAAEAQEEKEQAAADRIFGLLPEAQAKEFRTLWDEFEAHESADAQFARAMDRTQPFLHNFLTEGMMWQQHGVQADQVRKRMTVIADGSPALHDLVQSLIDEAETRGYFGTA</sequence>
<evidence type="ECO:0000259" key="3">
    <source>
        <dbReference type="Pfam" id="PF13023"/>
    </source>
</evidence>
<gene>
    <name evidence="4" type="ORF">EOI86_03860</name>
</gene>
<dbReference type="Proteomes" id="UP000287447">
    <property type="component" value="Unassembled WGS sequence"/>
</dbReference>
<dbReference type="InterPro" id="IPR006674">
    <property type="entry name" value="HD_domain"/>
</dbReference>
<evidence type="ECO:0000256" key="2">
    <source>
        <dbReference type="ARBA" id="ARBA00022801"/>
    </source>
</evidence>
<dbReference type="PANTHER" id="PTHR11845:SF13">
    <property type="entry name" value="5'-DEOXYNUCLEOTIDASE HDDC2"/>
    <property type="match status" value="1"/>
</dbReference>
<dbReference type="RefSeq" id="WP_127763802.1">
    <property type="nucleotide sequence ID" value="NZ_SADE01000001.1"/>
</dbReference>
<dbReference type="GO" id="GO:0002953">
    <property type="term" value="F:5'-deoxynucleotidase activity"/>
    <property type="evidence" value="ECO:0007669"/>
    <property type="project" value="InterPro"/>
</dbReference>
<comment type="caution">
    <text evidence="4">The sequence shown here is derived from an EMBL/GenBank/DDBJ whole genome shotgun (WGS) entry which is preliminary data.</text>
</comment>
<evidence type="ECO:0000313" key="4">
    <source>
        <dbReference type="EMBL" id="RVU38431.1"/>
    </source>
</evidence>
<dbReference type="GO" id="GO:0005737">
    <property type="term" value="C:cytoplasm"/>
    <property type="evidence" value="ECO:0007669"/>
    <property type="project" value="TreeGrafter"/>
</dbReference>
<keyword evidence="2" id="KW-0378">Hydrolase</keyword>
<feature type="domain" description="HD" evidence="3">
    <location>
        <begin position="32"/>
        <end position="194"/>
    </location>
</feature>
<dbReference type="InterPro" id="IPR039356">
    <property type="entry name" value="YfbR/HDDC2"/>
</dbReference>
<dbReference type="OrthoDB" id="9796032at2"/>
<dbReference type="GO" id="GO:0046872">
    <property type="term" value="F:metal ion binding"/>
    <property type="evidence" value="ECO:0007669"/>
    <property type="project" value="UniProtKB-KW"/>
</dbReference>
<accession>A0A3S2WTZ3</accession>